<dbReference type="SUPFAM" id="SSF46785">
    <property type="entry name" value="Winged helix' DNA-binding domain"/>
    <property type="match status" value="1"/>
</dbReference>
<dbReference type="OrthoDB" id="122286at2"/>
<dbReference type="Proteomes" id="UP000198221">
    <property type="component" value="Chromosome I"/>
</dbReference>
<dbReference type="RefSeq" id="WP_089014003.1">
    <property type="nucleotide sequence ID" value="NZ_LT607754.1"/>
</dbReference>
<dbReference type="PANTHER" id="PTHR33169">
    <property type="entry name" value="PADR-FAMILY TRANSCRIPTIONAL REGULATOR"/>
    <property type="match status" value="1"/>
</dbReference>
<reference evidence="3" key="1">
    <citation type="submission" date="2016-06" db="EMBL/GenBank/DDBJ databases">
        <authorList>
            <person name="Varghese N."/>
            <person name="Submissions Spin"/>
        </authorList>
    </citation>
    <scope>NUCLEOTIDE SEQUENCE [LARGE SCALE GENOMIC DNA]</scope>
    <source>
        <strain evidence="3">DSM 43819</strain>
    </source>
</reference>
<dbReference type="InterPro" id="IPR036388">
    <property type="entry name" value="WH-like_DNA-bd_sf"/>
</dbReference>
<accession>A0A1C5JCU8</accession>
<sequence>MSMDLRGHLDLLILAALRQTGPTHGYALIQALRDRSEGTFDLPEGTVYPALHRLERAGLVASAWNDDTGRRRRCYELTDQGRAALAAKQSEWQALVRGVAAILAPAQGAPA</sequence>
<name>A0A1C5JCU8_9ACTN</name>
<evidence type="ECO:0000313" key="2">
    <source>
        <dbReference type="EMBL" id="SCG68397.1"/>
    </source>
</evidence>
<proteinExistence type="predicted"/>
<dbReference type="Pfam" id="PF03551">
    <property type="entry name" value="PadR"/>
    <property type="match status" value="1"/>
</dbReference>
<dbReference type="InterPro" id="IPR005149">
    <property type="entry name" value="Tscrpt_reg_PadR_N"/>
</dbReference>
<gene>
    <name evidence="2" type="ORF">GA0070613_4447</name>
</gene>
<dbReference type="PANTHER" id="PTHR33169:SF14">
    <property type="entry name" value="TRANSCRIPTIONAL REGULATOR RV3488"/>
    <property type="match status" value="1"/>
</dbReference>
<evidence type="ECO:0000313" key="3">
    <source>
        <dbReference type="Proteomes" id="UP000198221"/>
    </source>
</evidence>
<protein>
    <submittedName>
        <fullName evidence="2">Transcriptional regulator, PadR family</fullName>
    </submittedName>
</protein>
<dbReference type="AlphaFoldDB" id="A0A1C5JCU8"/>
<dbReference type="InterPro" id="IPR052509">
    <property type="entry name" value="Metal_resp_DNA-bind_regulator"/>
</dbReference>
<dbReference type="InterPro" id="IPR036390">
    <property type="entry name" value="WH_DNA-bd_sf"/>
</dbReference>
<organism evidence="2 3">
    <name type="scientific">Micromonospora inositola</name>
    <dbReference type="NCBI Taxonomy" id="47865"/>
    <lineage>
        <taxon>Bacteria</taxon>
        <taxon>Bacillati</taxon>
        <taxon>Actinomycetota</taxon>
        <taxon>Actinomycetes</taxon>
        <taxon>Micromonosporales</taxon>
        <taxon>Micromonosporaceae</taxon>
        <taxon>Micromonospora</taxon>
    </lineage>
</organism>
<dbReference type="EMBL" id="LT607754">
    <property type="protein sequence ID" value="SCG68397.1"/>
    <property type="molecule type" value="Genomic_DNA"/>
</dbReference>
<feature type="domain" description="Transcription regulator PadR N-terminal" evidence="1">
    <location>
        <begin position="13"/>
        <end position="86"/>
    </location>
</feature>
<evidence type="ECO:0000259" key="1">
    <source>
        <dbReference type="Pfam" id="PF03551"/>
    </source>
</evidence>
<dbReference type="Gene3D" id="1.10.10.10">
    <property type="entry name" value="Winged helix-like DNA-binding domain superfamily/Winged helix DNA-binding domain"/>
    <property type="match status" value="1"/>
</dbReference>
<keyword evidence="3" id="KW-1185">Reference proteome</keyword>